<evidence type="ECO:0000256" key="4">
    <source>
        <dbReference type="ARBA" id="ARBA00021889"/>
    </source>
</evidence>
<name>A0ABS1CGV6_9GAMM</name>
<dbReference type="PIRSF" id="PIRSF002756">
    <property type="entry name" value="PstS"/>
    <property type="match status" value="1"/>
</dbReference>
<keyword evidence="8" id="KW-0732">Signal</keyword>
<evidence type="ECO:0000313" key="10">
    <source>
        <dbReference type="EMBL" id="MBK1631109.1"/>
    </source>
</evidence>
<dbReference type="InterPro" id="IPR050962">
    <property type="entry name" value="Phosphate-bind_PstS"/>
</dbReference>
<dbReference type="InterPro" id="IPR005673">
    <property type="entry name" value="ABC_phos-bd_PstS"/>
</dbReference>
<keyword evidence="5 7" id="KW-0813">Transport</keyword>
<feature type="domain" description="PBP" evidence="9">
    <location>
        <begin position="29"/>
        <end position="315"/>
    </location>
</feature>
<feature type="signal peptide" evidence="8">
    <location>
        <begin position="1"/>
        <end position="25"/>
    </location>
</feature>
<reference evidence="10 11" key="1">
    <citation type="journal article" date="2020" name="Microorganisms">
        <title>Osmotic Adaptation and Compatible Solute Biosynthesis of Phototrophic Bacteria as Revealed from Genome Analyses.</title>
        <authorList>
            <person name="Imhoff J.F."/>
            <person name="Rahn T."/>
            <person name="Kunzel S."/>
            <person name="Keller A."/>
            <person name="Neulinger S.C."/>
        </authorList>
    </citation>
    <scope>NUCLEOTIDE SEQUENCE [LARGE SCALE GENOMIC DNA]</scope>
    <source>
        <strain evidence="10 11">DSM 6210</strain>
    </source>
</reference>
<keyword evidence="11" id="KW-1185">Reference proteome</keyword>
<comment type="similarity">
    <text evidence="2 7">Belongs to the PstS family.</text>
</comment>
<evidence type="ECO:0000313" key="11">
    <source>
        <dbReference type="Proteomes" id="UP000748752"/>
    </source>
</evidence>
<dbReference type="NCBIfam" id="TIGR00975">
    <property type="entry name" value="3a0107s03"/>
    <property type="match status" value="1"/>
</dbReference>
<gene>
    <name evidence="10" type="primary">pstS</name>
    <name evidence="10" type="ORF">CKO31_10215</name>
</gene>
<evidence type="ECO:0000256" key="6">
    <source>
        <dbReference type="ARBA" id="ARBA00022592"/>
    </source>
</evidence>
<dbReference type="PANTHER" id="PTHR42996">
    <property type="entry name" value="PHOSPHATE-BINDING PROTEIN PSTS"/>
    <property type="match status" value="1"/>
</dbReference>
<protein>
    <recommendedName>
        <fullName evidence="4 7">Phosphate-binding protein PstS</fullName>
    </recommendedName>
</protein>
<comment type="caution">
    <text evidence="10">The sequence shown here is derived from an EMBL/GenBank/DDBJ whole genome shotgun (WGS) entry which is preliminary data.</text>
</comment>
<evidence type="ECO:0000259" key="9">
    <source>
        <dbReference type="Pfam" id="PF12849"/>
    </source>
</evidence>
<dbReference type="InterPro" id="IPR024370">
    <property type="entry name" value="PBP_domain"/>
</dbReference>
<dbReference type="Pfam" id="PF12849">
    <property type="entry name" value="PBP_like_2"/>
    <property type="match status" value="1"/>
</dbReference>
<organism evidence="10 11">
    <name type="scientific">Thiohalocapsa halophila</name>
    <dbReference type="NCBI Taxonomy" id="69359"/>
    <lineage>
        <taxon>Bacteria</taxon>
        <taxon>Pseudomonadati</taxon>
        <taxon>Pseudomonadota</taxon>
        <taxon>Gammaproteobacteria</taxon>
        <taxon>Chromatiales</taxon>
        <taxon>Chromatiaceae</taxon>
        <taxon>Thiohalocapsa</taxon>
    </lineage>
</organism>
<comment type="function">
    <text evidence="1 7">Part of the ABC transporter complex PstSACB involved in phosphate import.</text>
</comment>
<dbReference type="Gene3D" id="3.40.190.10">
    <property type="entry name" value="Periplasmic binding protein-like II"/>
    <property type="match status" value="2"/>
</dbReference>
<evidence type="ECO:0000256" key="8">
    <source>
        <dbReference type="SAM" id="SignalP"/>
    </source>
</evidence>
<comment type="subunit">
    <text evidence="3 7">The complex is composed of two ATP-binding proteins (PstB), two transmembrane proteins (PstC and PstA) and a solute-binding protein (PstS).</text>
</comment>
<dbReference type="Proteomes" id="UP000748752">
    <property type="component" value="Unassembled WGS sequence"/>
</dbReference>
<feature type="chain" id="PRO_5045598210" description="Phosphate-binding protein PstS" evidence="8">
    <location>
        <begin position="26"/>
        <end position="344"/>
    </location>
</feature>
<evidence type="ECO:0000256" key="1">
    <source>
        <dbReference type="ARBA" id="ARBA00002841"/>
    </source>
</evidence>
<evidence type="ECO:0000256" key="3">
    <source>
        <dbReference type="ARBA" id="ARBA00011529"/>
    </source>
</evidence>
<keyword evidence="6 7" id="KW-0592">Phosphate transport</keyword>
<evidence type="ECO:0000256" key="2">
    <source>
        <dbReference type="ARBA" id="ARBA00008725"/>
    </source>
</evidence>
<dbReference type="EMBL" id="NRRV01000021">
    <property type="protein sequence ID" value="MBK1631109.1"/>
    <property type="molecule type" value="Genomic_DNA"/>
</dbReference>
<accession>A0ABS1CGV6</accession>
<evidence type="ECO:0000256" key="5">
    <source>
        <dbReference type="ARBA" id="ARBA00022448"/>
    </source>
</evidence>
<sequence length="344" mass="37367">MRPLLSSAVVCALALALAQSMPLHARDLRITGAGASFPFPVYSAWFRHYNRETPGVRIDYQSVGSGAGVRNLINRTVDFAASDAAMTDEEIDQVDGGVVILPMTAGEIVLAYNLRGVDELRLPRAVYPLIFAGEITRWNDPKILEANPDIDLPNRQITVVRRSDSSGTTFVFTQHLSAINERFREEIGTGTSVAWPGKSNFVGAPRNDGVAALVSNTPGAIGYMEYFFASRSNTPVAMLENAAGNFVVPDEESGQAALASADFSTDDLRIWVTDPSDPGAYPITTLTWMLFYREHGNDAIAEALRDFVTWAVGEEGQAMAADLSFVPLPEVLVERVLAQVPDIQ</sequence>
<proteinExistence type="inferred from homology"/>
<dbReference type="PANTHER" id="PTHR42996:SF1">
    <property type="entry name" value="PHOSPHATE-BINDING PROTEIN PSTS"/>
    <property type="match status" value="1"/>
</dbReference>
<dbReference type="SUPFAM" id="SSF53850">
    <property type="entry name" value="Periplasmic binding protein-like II"/>
    <property type="match status" value="1"/>
</dbReference>
<evidence type="ECO:0000256" key="7">
    <source>
        <dbReference type="PIRNR" id="PIRNR002756"/>
    </source>
</evidence>
<dbReference type="CDD" id="cd13565">
    <property type="entry name" value="PBP2_PstS"/>
    <property type="match status" value="1"/>
</dbReference>